<gene>
    <name evidence="1" type="ORF">LNAT_P0526</name>
</gene>
<sequence>MIIENSEFRGLKTKHAKELLSLLLEINEPFSILCNLDGIEFNPVLPKHISSAFKDVIIFALANYTLESAYIKDNILIFEAGFGEENFGSAVSVPIENIIQISEEETPLFINLSATLPKPKKPANPFAMNPRNKKFIDE</sequence>
<dbReference type="OrthoDB" id="5333999at2"/>
<accession>A0A292YCR1</accession>
<reference evidence="1 2" key="1">
    <citation type="journal article" date="2017" name="Syst. Appl. Microbiol.">
        <title>Lebetimonas natsushimae sp. nov., a novel strictly anaerobic, moderately thermophilic chemoautotroph isolated from a deep-sea hydrothermal vent polychaete nest in the Mid-Okinawa Trough.</title>
        <authorList>
            <person name="Nagata R."/>
            <person name="Takaki Y."/>
            <person name="Tame A."/>
            <person name="Nunoura T."/>
            <person name="Muto H."/>
            <person name="Mino S."/>
            <person name="Sawayama S."/>
            <person name="Takai K."/>
            <person name="Nakagawa S."/>
        </authorList>
    </citation>
    <scope>NUCLEOTIDE SEQUENCE [LARGE SCALE GENOMIC DNA]</scope>
    <source>
        <strain evidence="1 2">HS1857</strain>
    </source>
</reference>
<keyword evidence="2" id="KW-1185">Reference proteome</keyword>
<evidence type="ECO:0008006" key="3">
    <source>
        <dbReference type="Google" id="ProtNLM"/>
    </source>
</evidence>
<evidence type="ECO:0000313" key="2">
    <source>
        <dbReference type="Proteomes" id="UP000217944"/>
    </source>
</evidence>
<proteinExistence type="predicted"/>
<dbReference type="Proteomes" id="UP000217944">
    <property type="component" value="Unassembled WGS sequence"/>
</dbReference>
<comment type="caution">
    <text evidence="1">The sequence shown here is derived from an EMBL/GenBank/DDBJ whole genome shotgun (WGS) entry which is preliminary data.</text>
</comment>
<organism evidence="1 2">
    <name type="scientific">Lebetimonas natsushimae</name>
    <dbReference type="NCBI Taxonomy" id="1936991"/>
    <lineage>
        <taxon>Bacteria</taxon>
        <taxon>Pseudomonadati</taxon>
        <taxon>Campylobacterota</taxon>
        <taxon>Epsilonproteobacteria</taxon>
        <taxon>Nautiliales</taxon>
        <taxon>Nautiliaceae</taxon>
        <taxon>Lebetimonas</taxon>
    </lineage>
</organism>
<protein>
    <recommendedName>
        <fullName evidence="3">Stringent starvation protein B</fullName>
    </recommendedName>
</protein>
<evidence type="ECO:0000313" key="1">
    <source>
        <dbReference type="EMBL" id="GAX87231.1"/>
    </source>
</evidence>
<name>A0A292YCR1_9BACT</name>
<dbReference type="RefSeq" id="WP_096258379.1">
    <property type="nucleotide sequence ID" value="NZ_BDME01000001.1"/>
</dbReference>
<dbReference type="AlphaFoldDB" id="A0A292YCR1"/>
<dbReference type="EMBL" id="BDME01000001">
    <property type="protein sequence ID" value="GAX87231.1"/>
    <property type="molecule type" value="Genomic_DNA"/>
</dbReference>